<evidence type="ECO:0000313" key="1">
    <source>
        <dbReference type="EMBL" id="MDR7384124.1"/>
    </source>
</evidence>
<proteinExistence type="predicted"/>
<gene>
    <name evidence="1" type="ORF">J2S48_003639</name>
</gene>
<reference evidence="1 2" key="1">
    <citation type="submission" date="2023-07" db="EMBL/GenBank/DDBJ databases">
        <title>Sequencing the genomes of 1000 actinobacteria strains.</title>
        <authorList>
            <person name="Klenk H.-P."/>
        </authorList>
    </citation>
    <scope>NUCLEOTIDE SEQUENCE [LARGE SCALE GENOMIC DNA]</scope>
    <source>
        <strain evidence="1 2">DSM 45554</strain>
    </source>
</reference>
<dbReference type="EMBL" id="JAVDYE010000001">
    <property type="protein sequence ID" value="MDR7384124.1"/>
    <property type="molecule type" value="Genomic_DNA"/>
</dbReference>
<dbReference type="RefSeq" id="WP_274996176.1">
    <property type="nucleotide sequence ID" value="NZ_JAJQQP010000011.1"/>
</dbReference>
<sequence>MSESTGWVARAGAALTAWVAPVFPAPHAAGTHATVAVTVTAAAIATRRTL</sequence>
<accession>A0ABU2CS19</accession>
<dbReference type="Proteomes" id="UP001183585">
    <property type="component" value="Unassembled WGS sequence"/>
</dbReference>
<comment type="caution">
    <text evidence="1">The sequence shown here is derived from an EMBL/GenBank/DDBJ whole genome shotgun (WGS) entry which is preliminary data.</text>
</comment>
<name>A0ABU2CS19_9MICO</name>
<organism evidence="1 2">
    <name type="scientific">Promicromonospora iranensis</name>
    <dbReference type="NCBI Taxonomy" id="1105144"/>
    <lineage>
        <taxon>Bacteria</taxon>
        <taxon>Bacillati</taxon>
        <taxon>Actinomycetota</taxon>
        <taxon>Actinomycetes</taxon>
        <taxon>Micrococcales</taxon>
        <taxon>Promicromonosporaceae</taxon>
        <taxon>Promicromonospora</taxon>
    </lineage>
</organism>
<protein>
    <submittedName>
        <fullName evidence="1">Uncharacterized protein</fullName>
    </submittedName>
</protein>
<keyword evidence="2" id="KW-1185">Reference proteome</keyword>
<evidence type="ECO:0000313" key="2">
    <source>
        <dbReference type="Proteomes" id="UP001183585"/>
    </source>
</evidence>